<comment type="function">
    <text evidence="9">Essential core component of the TIM22 complex, a complex that mediates the import and insertion of multi-pass transmembrane proteins into the mitochondrial inner membrane. In the TIM22 complex, it constitutes the voltage-activated and signal-gated channel. Forms a twin-pore translocase that uses the membrane potential as external driving force in 2 voltage-dependent steps.</text>
</comment>
<evidence type="ECO:0000256" key="5">
    <source>
        <dbReference type="ARBA" id="ARBA00022792"/>
    </source>
</evidence>
<dbReference type="STRING" id="2282107.A0A286UXA4"/>
<dbReference type="OrthoDB" id="75343at2759"/>
<accession>A0A286UXA4</accession>
<feature type="transmembrane region" description="Helical" evidence="9">
    <location>
        <begin position="51"/>
        <end position="73"/>
    </location>
</feature>
<dbReference type="GO" id="GO:0045039">
    <property type="term" value="P:protein insertion into mitochondrial inner membrane"/>
    <property type="evidence" value="ECO:0007669"/>
    <property type="project" value="UniProtKB-UniRule"/>
</dbReference>
<keyword evidence="9" id="KW-0811">Translocation</keyword>
<comment type="subcellular location">
    <subcellularLocation>
        <location evidence="1 9">Mitochondrion inner membrane</location>
        <topology evidence="1 9">Multi-pass membrane protein</topology>
    </subcellularLocation>
</comment>
<dbReference type="EMBL" id="NBII01000001">
    <property type="protein sequence ID" value="PAV24191.1"/>
    <property type="molecule type" value="Genomic_DNA"/>
</dbReference>
<dbReference type="Pfam" id="PF02466">
    <property type="entry name" value="Tim17"/>
    <property type="match status" value="1"/>
</dbReference>
<keyword evidence="6 9" id="KW-1133">Transmembrane helix</keyword>
<reference evidence="10 11" key="1">
    <citation type="journal article" date="2017" name="Mol. Ecol.">
        <title>Comparative and population genomic landscape of Phellinus noxius: A hypervariable fungus causing root rot in trees.</title>
        <authorList>
            <person name="Chung C.L."/>
            <person name="Lee T.J."/>
            <person name="Akiba M."/>
            <person name="Lee H.H."/>
            <person name="Kuo T.H."/>
            <person name="Liu D."/>
            <person name="Ke H.M."/>
            <person name="Yokoi T."/>
            <person name="Roa M.B."/>
            <person name="Lu M.J."/>
            <person name="Chang Y.Y."/>
            <person name="Ann P.J."/>
            <person name="Tsai J.N."/>
            <person name="Chen C.Y."/>
            <person name="Tzean S.S."/>
            <person name="Ota Y."/>
            <person name="Hattori T."/>
            <person name="Sahashi N."/>
            <person name="Liou R.F."/>
            <person name="Kikuchi T."/>
            <person name="Tsai I.J."/>
        </authorList>
    </citation>
    <scope>NUCLEOTIDE SEQUENCE [LARGE SCALE GENOMIC DNA]</scope>
    <source>
        <strain evidence="10 11">FFPRI411160</strain>
    </source>
</reference>
<organism evidence="10 11">
    <name type="scientific">Pyrrhoderma noxium</name>
    <dbReference type="NCBI Taxonomy" id="2282107"/>
    <lineage>
        <taxon>Eukaryota</taxon>
        <taxon>Fungi</taxon>
        <taxon>Dikarya</taxon>
        <taxon>Basidiomycota</taxon>
        <taxon>Agaricomycotina</taxon>
        <taxon>Agaricomycetes</taxon>
        <taxon>Hymenochaetales</taxon>
        <taxon>Hymenochaetaceae</taxon>
        <taxon>Pyrrhoderma</taxon>
    </lineage>
</organism>
<name>A0A286UXA4_9AGAM</name>
<evidence type="ECO:0000256" key="9">
    <source>
        <dbReference type="RuleBase" id="RU367038"/>
    </source>
</evidence>
<evidence type="ECO:0000256" key="6">
    <source>
        <dbReference type="ARBA" id="ARBA00022989"/>
    </source>
</evidence>
<evidence type="ECO:0000313" key="10">
    <source>
        <dbReference type="EMBL" id="PAV24191.1"/>
    </source>
</evidence>
<sequence>MPWPPLAPVFLPGKEPLPPGMTEDDRAQLNEAKKYQDLMARAPETCLFKTGMAGVAGLGLGAFFSLMSASFAYEDPLLRPQANPNATNTQKAREIFKDMGKGMWRSGKGFGKVGALYSGLECAVEAYRAKNDMVNPVVAGFMAGGILARNSGPKAAFGGGLAFAAFSAAIDMFMKRESSDDDD</sequence>
<dbReference type="Proteomes" id="UP000217199">
    <property type="component" value="Unassembled WGS sequence"/>
</dbReference>
<gene>
    <name evidence="10" type="ORF">PNOK_0125900</name>
</gene>
<evidence type="ECO:0000256" key="4">
    <source>
        <dbReference type="ARBA" id="ARBA00022692"/>
    </source>
</evidence>
<keyword evidence="4 9" id="KW-0812">Transmembrane</keyword>
<evidence type="ECO:0000256" key="1">
    <source>
        <dbReference type="ARBA" id="ARBA00004448"/>
    </source>
</evidence>
<evidence type="ECO:0000256" key="3">
    <source>
        <dbReference type="ARBA" id="ARBA00020722"/>
    </source>
</evidence>
<evidence type="ECO:0000313" key="11">
    <source>
        <dbReference type="Proteomes" id="UP000217199"/>
    </source>
</evidence>
<keyword evidence="11" id="KW-1185">Reference proteome</keyword>
<dbReference type="GO" id="GO:0042721">
    <property type="term" value="C:TIM22 mitochondrial import inner membrane insertion complex"/>
    <property type="evidence" value="ECO:0007669"/>
    <property type="project" value="UniProtKB-UniRule"/>
</dbReference>
<evidence type="ECO:0000256" key="8">
    <source>
        <dbReference type="ARBA" id="ARBA00023136"/>
    </source>
</evidence>
<dbReference type="GO" id="GO:0030943">
    <property type="term" value="F:mitochondrion targeting sequence binding"/>
    <property type="evidence" value="ECO:0007669"/>
    <property type="project" value="TreeGrafter"/>
</dbReference>
<protein>
    <recommendedName>
        <fullName evidence="3 9">Mitochondrial import inner membrane translocase subunit TIM22</fullName>
    </recommendedName>
</protein>
<dbReference type="InterPro" id="IPR039175">
    <property type="entry name" value="TIM22"/>
</dbReference>
<keyword evidence="8 9" id="KW-0472">Membrane</keyword>
<feature type="transmembrane region" description="Helical" evidence="9">
    <location>
        <begin position="155"/>
        <end position="174"/>
    </location>
</feature>
<proteinExistence type="inferred from homology"/>
<dbReference type="PANTHER" id="PTHR14110:SF0">
    <property type="entry name" value="MITOCHONDRIAL IMPORT INNER MEMBRANE TRANSLOCASE SUBUNIT TIM22"/>
    <property type="match status" value="1"/>
</dbReference>
<comment type="subunit">
    <text evidence="9">Component of the TIM22 complex.</text>
</comment>
<keyword evidence="9" id="KW-0653">Protein transport</keyword>
<comment type="caution">
    <text evidence="10">The sequence shown here is derived from an EMBL/GenBank/DDBJ whole genome shotgun (WGS) entry which is preliminary data.</text>
</comment>
<dbReference type="InParanoid" id="A0A286UXA4"/>
<dbReference type="AlphaFoldDB" id="A0A286UXA4"/>
<keyword evidence="5 9" id="KW-0999">Mitochondrion inner membrane</keyword>
<evidence type="ECO:0000256" key="7">
    <source>
        <dbReference type="ARBA" id="ARBA00023128"/>
    </source>
</evidence>
<comment type="similarity">
    <text evidence="2 9">Belongs to the Tim17/Tim22/Tim23 family.</text>
</comment>
<keyword evidence="7 9" id="KW-0496">Mitochondrion</keyword>
<dbReference type="GO" id="GO:0008320">
    <property type="term" value="F:protein transmembrane transporter activity"/>
    <property type="evidence" value="ECO:0007669"/>
    <property type="project" value="UniProtKB-UniRule"/>
</dbReference>
<dbReference type="FunCoup" id="A0A286UXA4">
    <property type="interactions" value="336"/>
</dbReference>
<keyword evidence="9" id="KW-0813">Transport</keyword>
<dbReference type="PANTHER" id="PTHR14110">
    <property type="entry name" value="MITOCHONDRIAL IMPORT INNER MEMBRANE TRANSLOCASE SUBUNIT TIM22"/>
    <property type="match status" value="1"/>
</dbReference>
<evidence type="ECO:0000256" key="2">
    <source>
        <dbReference type="ARBA" id="ARBA00008444"/>
    </source>
</evidence>